<comment type="caution">
    <text evidence="1">The sequence shown here is derived from an EMBL/GenBank/DDBJ whole genome shotgun (WGS) entry which is preliminary data.</text>
</comment>
<sequence>MDSQRSWVVAGACFWTNVFAFPLLGAAGVVYINILQTFHVTREEASWPVSLTSTFYLLAGLLGGILNQYVTIRTILVISCTISALLVSSCYFTTSLWFLIIVLGVLHGIFVGGIRLNVVVINKHFAKYLSSASGLNMAGHSVGGFILPPLLQLLFDQYGFRGALLICGGVSLNAVPAALLCRDPDKPKPLKNQSETSDESCFGEDEVPEKEAIATELSATVYHTSAERDVLPDKPMKEVERYELLSPVLSEKSICTLESSLTAFRTTDLKNKPPLKGAAPNQLGAHRQDSAAVTEHSYGFILNPHFYLVTLTHLVVFSNMVTCLTVIIDFAVDCGVPKWNAVLLLPAYSVADVVARLGSGWVTDKRYLSRRAWTALCLLLWAAALASMPLGRSFGSLLVCAVVSGWCNGSTLSLVPVLYAEVTDALHYPLCFGAGSSLVGLANLLRPLLIGHFRDITGGYGGLFYFYAGCTCVIPCATGWALTGEDWSDACIPGHWSAKLNERPAYRDQEE</sequence>
<protein>
    <submittedName>
        <fullName evidence="1">Uncharacterized protein</fullName>
    </submittedName>
</protein>
<dbReference type="EMBL" id="CM023473">
    <property type="protein sequence ID" value="KAH7955109.1"/>
    <property type="molecule type" value="Genomic_DNA"/>
</dbReference>
<reference evidence="1" key="1">
    <citation type="submission" date="2020-05" db="EMBL/GenBank/DDBJ databases">
        <title>Large-scale comparative analyses of tick genomes elucidate their genetic diversity and vector capacities.</title>
        <authorList>
            <person name="Jia N."/>
            <person name="Wang J."/>
            <person name="Shi W."/>
            <person name="Du L."/>
            <person name="Sun Y."/>
            <person name="Zhan W."/>
            <person name="Jiang J."/>
            <person name="Wang Q."/>
            <person name="Zhang B."/>
            <person name="Ji P."/>
            <person name="Sakyi L.B."/>
            <person name="Cui X."/>
            <person name="Yuan T."/>
            <person name="Jiang B."/>
            <person name="Yang W."/>
            <person name="Lam T.T.-Y."/>
            <person name="Chang Q."/>
            <person name="Ding S."/>
            <person name="Wang X."/>
            <person name="Zhu J."/>
            <person name="Ruan X."/>
            <person name="Zhao L."/>
            <person name="Wei J."/>
            <person name="Que T."/>
            <person name="Du C."/>
            <person name="Cheng J."/>
            <person name="Dai P."/>
            <person name="Han X."/>
            <person name="Huang E."/>
            <person name="Gao Y."/>
            <person name="Liu J."/>
            <person name="Shao H."/>
            <person name="Ye R."/>
            <person name="Li L."/>
            <person name="Wei W."/>
            <person name="Wang X."/>
            <person name="Wang C."/>
            <person name="Yang T."/>
            <person name="Huo Q."/>
            <person name="Li W."/>
            <person name="Guo W."/>
            <person name="Chen H."/>
            <person name="Zhou L."/>
            <person name="Ni X."/>
            <person name="Tian J."/>
            <person name="Zhou Y."/>
            <person name="Sheng Y."/>
            <person name="Liu T."/>
            <person name="Pan Y."/>
            <person name="Xia L."/>
            <person name="Li J."/>
            <person name="Zhao F."/>
            <person name="Cao W."/>
        </authorList>
    </citation>
    <scope>NUCLEOTIDE SEQUENCE</scope>
    <source>
        <strain evidence="1">Dsil-2018</strain>
    </source>
</reference>
<keyword evidence="2" id="KW-1185">Reference proteome</keyword>
<dbReference type="Proteomes" id="UP000821865">
    <property type="component" value="Chromosome 4"/>
</dbReference>
<evidence type="ECO:0000313" key="2">
    <source>
        <dbReference type="Proteomes" id="UP000821865"/>
    </source>
</evidence>
<proteinExistence type="predicted"/>
<organism evidence="1 2">
    <name type="scientific">Dermacentor silvarum</name>
    <name type="common">Tick</name>
    <dbReference type="NCBI Taxonomy" id="543639"/>
    <lineage>
        <taxon>Eukaryota</taxon>
        <taxon>Metazoa</taxon>
        <taxon>Ecdysozoa</taxon>
        <taxon>Arthropoda</taxon>
        <taxon>Chelicerata</taxon>
        <taxon>Arachnida</taxon>
        <taxon>Acari</taxon>
        <taxon>Parasitiformes</taxon>
        <taxon>Ixodida</taxon>
        <taxon>Ixodoidea</taxon>
        <taxon>Ixodidae</taxon>
        <taxon>Rhipicephalinae</taxon>
        <taxon>Dermacentor</taxon>
    </lineage>
</organism>
<evidence type="ECO:0000313" key="1">
    <source>
        <dbReference type="EMBL" id="KAH7955109.1"/>
    </source>
</evidence>
<name>A0ACB8D165_DERSI</name>
<accession>A0ACB8D165</accession>
<gene>
    <name evidence="1" type="ORF">HPB49_024571</name>
</gene>